<dbReference type="Proteomes" id="UP001272137">
    <property type="component" value="Unassembled WGS sequence"/>
</dbReference>
<comment type="caution">
    <text evidence="2">The sequence shown here is derived from an EMBL/GenBank/DDBJ whole genome shotgun (WGS) entry which is preliminary data.</text>
</comment>
<evidence type="ECO:0000313" key="2">
    <source>
        <dbReference type="EMBL" id="MDW9250651.1"/>
    </source>
</evidence>
<accession>A0AAW9CM78</accession>
<reference evidence="2" key="1">
    <citation type="submission" date="2018-08" db="EMBL/GenBank/DDBJ databases">
        <title>Identification of Burkholderia cepacia strains that express a Burkholderia pseudomallei-like capsular polysaccharide.</title>
        <authorList>
            <person name="Burtnick M.N."/>
            <person name="Vongsouvath M."/>
            <person name="Newton P."/>
            <person name="Wuthiekanun V."/>
            <person name="Limmathurotsakul D."/>
            <person name="Brett P.J."/>
            <person name="Chantratita N."/>
            <person name="Dance D.A."/>
        </authorList>
    </citation>
    <scope>NUCLEOTIDE SEQUENCE</scope>
    <source>
        <strain evidence="2">SBXCC001</strain>
    </source>
</reference>
<proteinExistence type="predicted"/>
<organism evidence="2 3">
    <name type="scientific">Burkholderia thailandensis</name>
    <dbReference type="NCBI Taxonomy" id="57975"/>
    <lineage>
        <taxon>Bacteria</taxon>
        <taxon>Pseudomonadati</taxon>
        <taxon>Pseudomonadota</taxon>
        <taxon>Betaproteobacteria</taxon>
        <taxon>Burkholderiales</taxon>
        <taxon>Burkholderiaceae</taxon>
        <taxon>Burkholderia</taxon>
        <taxon>pseudomallei group</taxon>
    </lineage>
</organism>
<evidence type="ECO:0000256" key="1">
    <source>
        <dbReference type="SAM" id="MobiDB-lite"/>
    </source>
</evidence>
<gene>
    <name evidence="2" type="ORF">C7S16_5878</name>
</gene>
<evidence type="ECO:0000313" key="3">
    <source>
        <dbReference type="Proteomes" id="UP001272137"/>
    </source>
</evidence>
<dbReference type="AlphaFoldDB" id="A0AAW9CM78"/>
<dbReference type="EMBL" id="QXCT01000001">
    <property type="protein sequence ID" value="MDW9250651.1"/>
    <property type="molecule type" value="Genomic_DNA"/>
</dbReference>
<sequence>MALAARGSRVLGEKLRGSSAWGGFPNRSETDWLTTLD</sequence>
<name>A0AAW9CM78_BURTH</name>
<protein>
    <submittedName>
        <fullName evidence="2">Uncharacterized protein</fullName>
    </submittedName>
</protein>
<feature type="region of interest" description="Disordered" evidence="1">
    <location>
        <begin position="16"/>
        <end position="37"/>
    </location>
</feature>